<gene>
    <name evidence="5" type="ORF">SAMN05421544_10371</name>
</gene>
<dbReference type="OrthoDB" id="1098508at2"/>
<keyword evidence="4" id="KW-0804">Transcription</keyword>
<evidence type="ECO:0000313" key="5">
    <source>
        <dbReference type="EMBL" id="SDE10460.1"/>
    </source>
</evidence>
<sequence>MTTLTEKEEEIMLLIWKLQGGFLRTILDAFPEPKPHQNTVSTFLKILTDKKFISIENQGRKFFYKIEISKQEYRIFLLKNLLTDYYEKNEGFLLLKRLKKEGYVSKKDVKKVFFKSK</sequence>
<dbReference type="InterPro" id="IPR036390">
    <property type="entry name" value="WH_DNA-bd_sf"/>
</dbReference>
<dbReference type="EMBL" id="FNAS01000003">
    <property type="protein sequence ID" value="SDE10460.1"/>
    <property type="molecule type" value="Genomic_DNA"/>
</dbReference>
<accession>A0A1G7A6P9</accession>
<dbReference type="InterPro" id="IPR036388">
    <property type="entry name" value="WH-like_DNA-bd_sf"/>
</dbReference>
<proteinExistence type="inferred from homology"/>
<evidence type="ECO:0000256" key="3">
    <source>
        <dbReference type="ARBA" id="ARBA00023125"/>
    </source>
</evidence>
<keyword evidence="2" id="KW-0805">Transcription regulation</keyword>
<reference evidence="5 6" key="1">
    <citation type="submission" date="2016-10" db="EMBL/GenBank/DDBJ databases">
        <authorList>
            <person name="de Groot N.N."/>
        </authorList>
    </citation>
    <scope>NUCLEOTIDE SEQUENCE [LARGE SCALE GENOMIC DNA]</scope>
    <source>
        <strain evidence="5 6">DSM 24015</strain>
    </source>
</reference>
<evidence type="ECO:0000313" key="6">
    <source>
        <dbReference type="Proteomes" id="UP000198517"/>
    </source>
</evidence>
<evidence type="ECO:0000256" key="4">
    <source>
        <dbReference type="ARBA" id="ARBA00023163"/>
    </source>
</evidence>
<evidence type="ECO:0000256" key="2">
    <source>
        <dbReference type="ARBA" id="ARBA00023015"/>
    </source>
</evidence>
<dbReference type="InterPro" id="IPR005650">
    <property type="entry name" value="BlaI_family"/>
</dbReference>
<comment type="similarity">
    <text evidence="1">Belongs to the BlaI transcriptional regulatory family.</text>
</comment>
<keyword evidence="3" id="KW-0238">DNA-binding</keyword>
<keyword evidence="6" id="KW-1185">Reference proteome</keyword>
<dbReference type="GO" id="GO:0045892">
    <property type="term" value="P:negative regulation of DNA-templated transcription"/>
    <property type="evidence" value="ECO:0007669"/>
    <property type="project" value="InterPro"/>
</dbReference>
<dbReference type="AlphaFoldDB" id="A0A1G7A6P9"/>
<protein>
    <submittedName>
        <fullName evidence="5">Predicted transcriptional regulator</fullName>
    </submittedName>
</protein>
<dbReference type="Gene3D" id="1.10.10.10">
    <property type="entry name" value="Winged helix-like DNA-binding domain superfamily/Winged helix DNA-binding domain"/>
    <property type="match status" value="1"/>
</dbReference>
<dbReference type="STRING" id="1071918.SAMN05421544_10371"/>
<name>A0A1G7A6P9_9FLAO</name>
<dbReference type="Pfam" id="PF03965">
    <property type="entry name" value="Penicillinase_R"/>
    <property type="match status" value="1"/>
</dbReference>
<dbReference type="RefSeq" id="WP_092735990.1">
    <property type="nucleotide sequence ID" value="NZ_FNAS01000003.1"/>
</dbReference>
<dbReference type="GO" id="GO:0003677">
    <property type="term" value="F:DNA binding"/>
    <property type="evidence" value="ECO:0007669"/>
    <property type="project" value="UniProtKB-KW"/>
</dbReference>
<evidence type="ECO:0000256" key="1">
    <source>
        <dbReference type="ARBA" id="ARBA00011046"/>
    </source>
</evidence>
<dbReference type="SUPFAM" id="SSF46785">
    <property type="entry name" value="Winged helix' DNA-binding domain"/>
    <property type="match status" value="1"/>
</dbReference>
<organism evidence="5 6">
    <name type="scientific">Riemerella columbipharyngis</name>
    <dbReference type="NCBI Taxonomy" id="1071918"/>
    <lineage>
        <taxon>Bacteria</taxon>
        <taxon>Pseudomonadati</taxon>
        <taxon>Bacteroidota</taxon>
        <taxon>Flavobacteriia</taxon>
        <taxon>Flavobacteriales</taxon>
        <taxon>Weeksellaceae</taxon>
        <taxon>Riemerella</taxon>
    </lineage>
</organism>
<dbReference type="Proteomes" id="UP000198517">
    <property type="component" value="Unassembled WGS sequence"/>
</dbReference>